<evidence type="ECO:0000313" key="4">
    <source>
        <dbReference type="Proteomes" id="UP001150941"/>
    </source>
</evidence>
<name>A0A9W9NIB8_9EURO</name>
<dbReference type="InterPro" id="IPR006073">
    <property type="entry name" value="GTP-bd"/>
</dbReference>
<dbReference type="GeneID" id="83206302"/>
<dbReference type="SUPFAM" id="SSF52540">
    <property type="entry name" value="P-loop containing nucleoside triphosphate hydrolases"/>
    <property type="match status" value="1"/>
</dbReference>
<dbReference type="AlphaFoldDB" id="A0A9W9NIB8"/>
<dbReference type="InterPro" id="IPR027417">
    <property type="entry name" value="P-loop_NTPase"/>
</dbReference>
<dbReference type="CDD" id="cd00882">
    <property type="entry name" value="Ras_like_GTPase"/>
    <property type="match status" value="1"/>
</dbReference>
<feature type="domain" description="G" evidence="2">
    <location>
        <begin position="35"/>
        <end position="91"/>
    </location>
</feature>
<organism evidence="3 4">
    <name type="scientific">Penicillium chermesinum</name>
    <dbReference type="NCBI Taxonomy" id="63820"/>
    <lineage>
        <taxon>Eukaryota</taxon>
        <taxon>Fungi</taxon>
        <taxon>Dikarya</taxon>
        <taxon>Ascomycota</taxon>
        <taxon>Pezizomycotina</taxon>
        <taxon>Eurotiomycetes</taxon>
        <taxon>Eurotiomycetidae</taxon>
        <taxon>Eurotiales</taxon>
        <taxon>Aspergillaceae</taxon>
        <taxon>Penicillium</taxon>
    </lineage>
</organism>
<dbReference type="Proteomes" id="UP001150941">
    <property type="component" value="Unassembled WGS sequence"/>
</dbReference>
<protein>
    <recommendedName>
        <fullName evidence="2">G domain-containing protein</fullName>
    </recommendedName>
</protein>
<dbReference type="RefSeq" id="XP_058327329.1">
    <property type="nucleotide sequence ID" value="XM_058478999.1"/>
</dbReference>
<dbReference type="Gene3D" id="3.40.50.300">
    <property type="entry name" value="P-loop containing nucleotide triphosphate hydrolases"/>
    <property type="match status" value="1"/>
</dbReference>
<evidence type="ECO:0000256" key="1">
    <source>
        <dbReference type="SAM" id="MobiDB-lite"/>
    </source>
</evidence>
<evidence type="ECO:0000313" key="3">
    <source>
        <dbReference type="EMBL" id="KAJ5220499.1"/>
    </source>
</evidence>
<evidence type="ECO:0000259" key="2">
    <source>
        <dbReference type="Pfam" id="PF01926"/>
    </source>
</evidence>
<keyword evidence="4" id="KW-1185">Reference proteome</keyword>
<sequence length="364" mass="40969">MTNGWDIFSDILSNKLTDKALKFLKKHVGSDLFIVCGDGGVGKSSFIKSITGEDVYIGSTLESGTRVTALVPAVINDKRCLFLDMPGFNTVDFDNWDVFFRLMAAMSVVQSYVEFRGVLFVDSFSRPRVSPSAKILLTWLSLFCGLEYMPNVAIVTTRWDGLDADGVAEKLKNVEDWKKSWLAEMTSKGAAIYHHGLIDKEPGYQTLHINRDASERQTRARRFIGTHYRGSTDLKLQIYIEIANGATLETTRAGRWLKYGNTSSGTADAQEERSSNSSGTGQGNFWDNVKWEDMQRWARLLYQAGRFFMSANARRSPSFGEFDEEFDYQPFYEAGFSFNDSWDDIFNESPVPESPPSSSTCSIL</sequence>
<reference evidence="3" key="2">
    <citation type="journal article" date="2023" name="IMA Fungus">
        <title>Comparative genomic study of the Penicillium genus elucidates a diverse pangenome and 15 lateral gene transfer events.</title>
        <authorList>
            <person name="Petersen C."/>
            <person name="Sorensen T."/>
            <person name="Nielsen M.R."/>
            <person name="Sondergaard T.E."/>
            <person name="Sorensen J.L."/>
            <person name="Fitzpatrick D.A."/>
            <person name="Frisvad J.C."/>
            <person name="Nielsen K.L."/>
        </authorList>
    </citation>
    <scope>NUCLEOTIDE SEQUENCE</scope>
    <source>
        <strain evidence="3">IBT 19713</strain>
    </source>
</reference>
<dbReference type="EMBL" id="JAPQKS010000007">
    <property type="protein sequence ID" value="KAJ5220499.1"/>
    <property type="molecule type" value="Genomic_DNA"/>
</dbReference>
<comment type="caution">
    <text evidence="3">The sequence shown here is derived from an EMBL/GenBank/DDBJ whole genome shotgun (WGS) entry which is preliminary data.</text>
</comment>
<dbReference type="GO" id="GO:0005525">
    <property type="term" value="F:GTP binding"/>
    <property type="evidence" value="ECO:0007669"/>
    <property type="project" value="InterPro"/>
</dbReference>
<dbReference type="Pfam" id="PF01926">
    <property type="entry name" value="MMR_HSR1"/>
    <property type="match status" value="1"/>
</dbReference>
<dbReference type="OrthoDB" id="8954335at2759"/>
<reference evidence="3" key="1">
    <citation type="submission" date="2022-11" db="EMBL/GenBank/DDBJ databases">
        <authorList>
            <person name="Petersen C."/>
        </authorList>
    </citation>
    <scope>NUCLEOTIDE SEQUENCE</scope>
    <source>
        <strain evidence="3">IBT 19713</strain>
    </source>
</reference>
<gene>
    <name evidence="3" type="ORF">N7468_009703</name>
</gene>
<feature type="region of interest" description="Disordered" evidence="1">
    <location>
        <begin position="262"/>
        <end position="282"/>
    </location>
</feature>
<proteinExistence type="predicted"/>
<accession>A0A9W9NIB8</accession>